<sequence>MPLNIPNLLTWARILLIPLFVCVFYLPADWLVPARQNQLATVFFVVAAVTDWFDGWLARKLGQMTSFGAFLDPVADKLMVAAALVVLLKLGRVDAIVAFIIIGREITISALREWMASIGASKSVAVSFLGKLKTTAQMIAIPLLLYHDPLGVLDPELAGTWLIYVAAVLTLWSMVYYMRMAWPEILARTGRNGEGE</sequence>
<dbReference type="PROSITE" id="PS00379">
    <property type="entry name" value="CDP_ALCOHOL_P_TRANSF"/>
    <property type="match status" value="1"/>
</dbReference>
<keyword evidence="8 17" id="KW-0812">Transmembrane</keyword>
<feature type="transmembrane region" description="Helical" evidence="17">
    <location>
        <begin position="39"/>
        <end position="58"/>
    </location>
</feature>
<evidence type="ECO:0000313" key="19">
    <source>
        <dbReference type="Proteomes" id="UP000268908"/>
    </source>
</evidence>
<evidence type="ECO:0000256" key="17">
    <source>
        <dbReference type="SAM" id="Phobius"/>
    </source>
</evidence>
<dbReference type="Gene3D" id="1.20.120.1760">
    <property type="match status" value="1"/>
</dbReference>
<dbReference type="GO" id="GO:0016020">
    <property type="term" value="C:membrane"/>
    <property type="evidence" value="ECO:0007669"/>
    <property type="project" value="UniProtKB-SubCell"/>
</dbReference>
<evidence type="ECO:0000256" key="11">
    <source>
        <dbReference type="ARBA" id="ARBA00023136"/>
    </source>
</evidence>
<comment type="subcellular location">
    <subcellularLocation>
        <location evidence="1">Membrane</location>
        <topology evidence="1">Multi-pass membrane protein</topology>
    </subcellularLocation>
</comment>
<keyword evidence="19" id="KW-1185">Reference proteome</keyword>
<feature type="transmembrane region" description="Helical" evidence="17">
    <location>
        <begin position="12"/>
        <end position="32"/>
    </location>
</feature>
<reference evidence="18 19" key="1">
    <citation type="submission" date="2018-10" db="EMBL/GenBank/DDBJ databases">
        <title>Genomic Encyclopedia of Type Strains, Phase IV (KMG-IV): sequencing the most valuable type-strain genomes for metagenomic binning, comparative biology and taxonomic classification.</title>
        <authorList>
            <person name="Goeker M."/>
        </authorList>
    </citation>
    <scope>NUCLEOTIDE SEQUENCE [LARGE SCALE GENOMIC DNA]</scope>
    <source>
        <strain evidence="18 19">DSM 26916</strain>
    </source>
</reference>
<proteinExistence type="inferred from homology"/>
<evidence type="ECO:0000256" key="8">
    <source>
        <dbReference type="ARBA" id="ARBA00022692"/>
    </source>
</evidence>
<evidence type="ECO:0000256" key="14">
    <source>
        <dbReference type="ARBA" id="ARBA00048586"/>
    </source>
</evidence>
<accession>A0A497XFV6</accession>
<dbReference type="OrthoDB" id="9796672at2"/>
<dbReference type="GO" id="GO:0008444">
    <property type="term" value="F:CDP-diacylglycerol-glycerol-3-phosphate 3-phosphatidyltransferase activity"/>
    <property type="evidence" value="ECO:0007669"/>
    <property type="project" value="UniProtKB-UniRule"/>
</dbReference>
<dbReference type="PANTHER" id="PTHR14269">
    <property type="entry name" value="CDP-DIACYLGLYCEROL--GLYCEROL-3-PHOSPHATE 3-PHOSPHATIDYLTRANSFERASE-RELATED"/>
    <property type="match status" value="1"/>
</dbReference>
<keyword evidence="10" id="KW-0443">Lipid metabolism</keyword>
<dbReference type="EMBL" id="RCCI01000005">
    <property type="protein sequence ID" value="RLJ64988.1"/>
    <property type="molecule type" value="Genomic_DNA"/>
</dbReference>
<dbReference type="PIRSF" id="PIRSF000847">
    <property type="entry name" value="Phos_ph_gly_syn"/>
    <property type="match status" value="1"/>
</dbReference>
<evidence type="ECO:0000256" key="3">
    <source>
        <dbReference type="ARBA" id="ARBA00010441"/>
    </source>
</evidence>
<evidence type="ECO:0000256" key="10">
    <source>
        <dbReference type="ARBA" id="ARBA00023098"/>
    </source>
</evidence>
<name>A0A497XFV6_9PROT</name>
<keyword evidence="6" id="KW-0444">Lipid biosynthesis</keyword>
<dbReference type="NCBIfam" id="TIGR00560">
    <property type="entry name" value="pgsA"/>
    <property type="match status" value="1"/>
</dbReference>
<evidence type="ECO:0000256" key="4">
    <source>
        <dbReference type="ARBA" id="ARBA00013170"/>
    </source>
</evidence>
<dbReference type="InterPro" id="IPR004570">
    <property type="entry name" value="Phosphatidylglycerol_P_synth"/>
</dbReference>
<dbReference type="Pfam" id="PF01066">
    <property type="entry name" value="CDP-OH_P_transf"/>
    <property type="match status" value="1"/>
</dbReference>
<keyword evidence="11 17" id="KW-0472">Membrane</keyword>
<evidence type="ECO:0000256" key="13">
    <source>
        <dbReference type="ARBA" id="ARBA00023264"/>
    </source>
</evidence>
<evidence type="ECO:0000256" key="16">
    <source>
        <dbReference type="RuleBase" id="RU003750"/>
    </source>
</evidence>
<gene>
    <name evidence="18" type="ORF">DFR35_1641</name>
</gene>
<feature type="transmembrane region" description="Helical" evidence="17">
    <location>
        <begin position="78"/>
        <end position="103"/>
    </location>
</feature>
<dbReference type="InterPro" id="IPR043130">
    <property type="entry name" value="CDP-OH_PTrfase_TM_dom"/>
</dbReference>
<dbReference type="InterPro" id="IPR048254">
    <property type="entry name" value="CDP_ALCOHOL_P_TRANSF_CS"/>
</dbReference>
<evidence type="ECO:0000256" key="15">
    <source>
        <dbReference type="NCBIfam" id="TIGR00560"/>
    </source>
</evidence>
<dbReference type="PANTHER" id="PTHR14269:SF62">
    <property type="entry name" value="CDP-DIACYLGLYCEROL--GLYCEROL-3-PHOSPHATE 3-PHOSPHATIDYLTRANSFERASE 1, CHLOROPLASTIC"/>
    <property type="match status" value="1"/>
</dbReference>
<keyword evidence="13" id="KW-1208">Phospholipid metabolism</keyword>
<feature type="transmembrane region" description="Helical" evidence="17">
    <location>
        <begin position="158"/>
        <end position="178"/>
    </location>
</feature>
<evidence type="ECO:0000256" key="12">
    <source>
        <dbReference type="ARBA" id="ARBA00023209"/>
    </source>
</evidence>
<evidence type="ECO:0000256" key="7">
    <source>
        <dbReference type="ARBA" id="ARBA00022679"/>
    </source>
</evidence>
<keyword evidence="12" id="KW-0594">Phospholipid biosynthesis</keyword>
<comment type="caution">
    <text evidence="18">The sequence shown here is derived from an EMBL/GenBank/DDBJ whole genome shotgun (WGS) entry which is preliminary data.</text>
</comment>
<dbReference type="Proteomes" id="UP000268908">
    <property type="component" value="Unassembled WGS sequence"/>
</dbReference>
<dbReference type="GO" id="GO:0046474">
    <property type="term" value="P:glycerophospholipid biosynthetic process"/>
    <property type="evidence" value="ECO:0007669"/>
    <property type="project" value="TreeGrafter"/>
</dbReference>
<evidence type="ECO:0000256" key="2">
    <source>
        <dbReference type="ARBA" id="ARBA00005042"/>
    </source>
</evidence>
<protein>
    <recommendedName>
        <fullName evidence="5 15">CDP-diacylglycerol--glycerol-3-phosphate 3-phosphatidyltransferase</fullName>
        <ecNumber evidence="4 15">2.7.8.5</ecNumber>
    </recommendedName>
</protein>
<evidence type="ECO:0000256" key="6">
    <source>
        <dbReference type="ARBA" id="ARBA00022516"/>
    </source>
</evidence>
<dbReference type="InterPro" id="IPR000462">
    <property type="entry name" value="CDP-OH_P_trans"/>
</dbReference>
<dbReference type="AlphaFoldDB" id="A0A497XFV6"/>
<comment type="pathway">
    <text evidence="2">Phospholipid metabolism; phosphatidylglycerol biosynthesis; phosphatidylglycerol from CDP-diacylglycerol: step 1/2.</text>
</comment>
<evidence type="ECO:0000256" key="9">
    <source>
        <dbReference type="ARBA" id="ARBA00022989"/>
    </source>
</evidence>
<comment type="catalytic activity">
    <reaction evidence="14">
        <text>a CDP-1,2-diacyl-sn-glycerol + sn-glycerol 3-phosphate = a 1,2-diacyl-sn-glycero-3-phospho-(1'-sn-glycero-3'-phosphate) + CMP + H(+)</text>
        <dbReference type="Rhea" id="RHEA:12593"/>
        <dbReference type="ChEBI" id="CHEBI:15378"/>
        <dbReference type="ChEBI" id="CHEBI:57597"/>
        <dbReference type="ChEBI" id="CHEBI:58332"/>
        <dbReference type="ChEBI" id="CHEBI:60110"/>
        <dbReference type="ChEBI" id="CHEBI:60377"/>
        <dbReference type="EC" id="2.7.8.5"/>
    </reaction>
</comment>
<evidence type="ECO:0000313" key="18">
    <source>
        <dbReference type="EMBL" id="RLJ64988.1"/>
    </source>
</evidence>
<evidence type="ECO:0000256" key="5">
    <source>
        <dbReference type="ARBA" id="ARBA00014944"/>
    </source>
</evidence>
<keyword evidence="7 16" id="KW-0808">Transferase</keyword>
<dbReference type="InterPro" id="IPR050324">
    <property type="entry name" value="CDP-alcohol_PTase-I"/>
</dbReference>
<dbReference type="EC" id="2.7.8.5" evidence="4 15"/>
<comment type="similarity">
    <text evidence="3 16">Belongs to the CDP-alcohol phosphatidyltransferase class-I family.</text>
</comment>
<organism evidence="18 19">
    <name type="scientific">Sulfurisoma sediminicola</name>
    <dbReference type="NCBI Taxonomy" id="1381557"/>
    <lineage>
        <taxon>Bacteria</taxon>
        <taxon>Pseudomonadati</taxon>
        <taxon>Pseudomonadota</taxon>
        <taxon>Betaproteobacteria</taxon>
        <taxon>Nitrosomonadales</taxon>
        <taxon>Sterolibacteriaceae</taxon>
        <taxon>Sulfurisoma</taxon>
    </lineage>
</organism>
<evidence type="ECO:0000256" key="1">
    <source>
        <dbReference type="ARBA" id="ARBA00004141"/>
    </source>
</evidence>
<feature type="transmembrane region" description="Helical" evidence="17">
    <location>
        <begin position="124"/>
        <end position="146"/>
    </location>
</feature>
<dbReference type="RefSeq" id="WP_121241462.1">
    <property type="nucleotide sequence ID" value="NZ_BHVV01000006.1"/>
</dbReference>
<keyword evidence="9 17" id="KW-1133">Transmembrane helix</keyword>